<sequence>MTIDVDELASVFWEEASVEFKNWWKSQYGEQYLARTKPFWGFMKRLCPMFENCMLDDEQLASHLWNILPPCVRTQWKGTNQHYVDHHVVLALPHFYR</sequence>
<dbReference type="AlphaFoldDB" id="A0A915HIM5"/>
<protein>
    <submittedName>
        <fullName evidence="2">Uncharacterized protein</fullName>
    </submittedName>
</protein>
<organism evidence="1 2">
    <name type="scientific">Romanomermis culicivorax</name>
    <name type="common">Nematode worm</name>
    <dbReference type="NCBI Taxonomy" id="13658"/>
    <lineage>
        <taxon>Eukaryota</taxon>
        <taxon>Metazoa</taxon>
        <taxon>Ecdysozoa</taxon>
        <taxon>Nematoda</taxon>
        <taxon>Enoplea</taxon>
        <taxon>Dorylaimia</taxon>
        <taxon>Mermithida</taxon>
        <taxon>Mermithoidea</taxon>
        <taxon>Mermithidae</taxon>
        <taxon>Romanomermis</taxon>
    </lineage>
</organism>
<accession>A0A915HIM5</accession>
<reference evidence="2" key="1">
    <citation type="submission" date="2022-11" db="UniProtKB">
        <authorList>
            <consortium name="WormBaseParasite"/>
        </authorList>
    </citation>
    <scope>IDENTIFICATION</scope>
</reference>
<dbReference type="WBParaSite" id="nRc.2.0.1.t01284-RA">
    <property type="protein sequence ID" value="nRc.2.0.1.t01284-RA"/>
    <property type="gene ID" value="nRc.2.0.1.g01284"/>
</dbReference>
<evidence type="ECO:0000313" key="2">
    <source>
        <dbReference type="WBParaSite" id="nRc.2.0.1.t01284-RA"/>
    </source>
</evidence>
<keyword evidence="1" id="KW-1185">Reference proteome</keyword>
<evidence type="ECO:0000313" key="1">
    <source>
        <dbReference type="Proteomes" id="UP000887565"/>
    </source>
</evidence>
<name>A0A915HIM5_ROMCU</name>
<proteinExistence type="predicted"/>
<dbReference type="Proteomes" id="UP000887565">
    <property type="component" value="Unplaced"/>
</dbReference>